<dbReference type="STRING" id="586239.AD943_01970"/>
<keyword evidence="2" id="KW-1185">Reference proteome</keyword>
<reference evidence="1 2" key="1">
    <citation type="submission" date="2019-06" db="EMBL/GenBank/DDBJ databases">
        <title>Whole genome shotgun sequence of Gluconobacter roseus NBRC 3990.</title>
        <authorList>
            <person name="Hosoyama A."/>
            <person name="Uohara A."/>
            <person name="Ohji S."/>
            <person name="Ichikawa N."/>
        </authorList>
    </citation>
    <scope>NUCLEOTIDE SEQUENCE [LARGE SCALE GENOMIC DNA]</scope>
    <source>
        <strain evidence="1 2">NBRC 3990</strain>
    </source>
</reference>
<dbReference type="EMBL" id="BJLY01000001">
    <property type="protein sequence ID" value="GEB03011.1"/>
    <property type="molecule type" value="Genomic_DNA"/>
</dbReference>
<evidence type="ECO:0008006" key="3">
    <source>
        <dbReference type="Google" id="ProtNLM"/>
    </source>
</evidence>
<dbReference type="Proteomes" id="UP000320772">
    <property type="component" value="Unassembled WGS sequence"/>
</dbReference>
<accession>A0A4Y3M6S9</accession>
<sequence>MTAILIRDETGTGISRPALRFDWKTRRHLRVRDLIAERVRLEWDNGTKAECEETALIPQDAPCIETIEAAIDHALKAFERRAYLVIINDRQIPHLDDDITLTPDMTITFLRLIPLVGG</sequence>
<evidence type="ECO:0000313" key="1">
    <source>
        <dbReference type="EMBL" id="GEB03011.1"/>
    </source>
</evidence>
<dbReference type="AlphaFoldDB" id="A0A4Y3M6S9"/>
<proteinExistence type="predicted"/>
<organism evidence="1 2">
    <name type="scientific">Gluconobacter roseus NBRC 3990</name>
    <dbReference type="NCBI Taxonomy" id="1307950"/>
    <lineage>
        <taxon>Bacteria</taxon>
        <taxon>Pseudomonadati</taxon>
        <taxon>Pseudomonadota</taxon>
        <taxon>Alphaproteobacteria</taxon>
        <taxon>Acetobacterales</taxon>
        <taxon>Acetobacteraceae</taxon>
        <taxon>Gluconobacter</taxon>
    </lineage>
</organism>
<comment type="caution">
    <text evidence="1">The sequence shown here is derived from an EMBL/GenBank/DDBJ whole genome shotgun (WGS) entry which is preliminary data.</text>
</comment>
<dbReference type="RefSeq" id="WP_062507519.1">
    <property type="nucleotide sequence ID" value="NZ_BAQZ01000017.1"/>
</dbReference>
<evidence type="ECO:0000313" key="2">
    <source>
        <dbReference type="Proteomes" id="UP000320772"/>
    </source>
</evidence>
<protein>
    <recommendedName>
        <fullName evidence="3">ThiS family protein</fullName>
    </recommendedName>
</protein>
<name>A0A4Y3M6S9_9PROT</name>
<gene>
    <name evidence="1" type="ORF">GRO01_05870</name>
</gene>